<dbReference type="GO" id="GO:0005524">
    <property type="term" value="F:ATP binding"/>
    <property type="evidence" value="ECO:0007669"/>
    <property type="project" value="UniProtKB-KW"/>
</dbReference>
<comment type="subunit">
    <text evidence="2">Heterotrimer of A, B and C subunits.</text>
</comment>
<sequence length="96" mass="11112">MIDREQVRHVARLGRLQLTEAEEIAFTKQLDSILDYFQQLNELDPLLEGVEPTTRAVNTVNITRPDTLQPFGDREILLNCAPDREEDFFRVPQIMG</sequence>
<dbReference type="AlphaFoldDB" id="A0A2W4XZB3"/>
<dbReference type="NCBIfam" id="TIGR00135">
    <property type="entry name" value="gatC"/>
    <property type="match status" value="1"/>
</dbReference>
<dbReference type="InterPro" id="IPR003837">
    <property type="entry name" value="GatC"/>
</dbReference>
<comment type="catalytic activity">
    <reaction evidence="2">
        <text>L-glutamyl-tRNA(Gln) + L-glutamine + ATP + H2O = L-glutaminyl-tRNA(Gln) + L-glutamate + ADP + phosphate + H(+)</text>
        <dbReference type="Rhea" id="RHEA:17521"/>
        <dbReference type="Rhea" id="RHEA-COMP:9681"/>
        <dbReference type="Rhea" id="RHEA-COMP:9684"/>
        <dbReference type="ChEBI" id="CHEBI:15377"/>
        <dbReference type="ChEBI" id="CHEBI:15378"/>
        <dbReference type="ChEBI" id="CHEBI:29985"/>
        <dbReference type="ChEBI" id="CHEBI:30616"/>
        <dbReference type="ChEBI" id="CHEBI:43474"/>
        <dbReference type="ChEBI" id="CHEBI:58359"/>
        <dbReference type="ChEBI" id="CHEBI:78520"/>
        <dbReference type="ChEBI" id="CHEBI:78521"/>
        <dbReference type="ChEBI" id="CHEBI:456216"/>
    </reaction>
</comment>
<dbReference type="InterPro" id="IPR036113">
    <property type="entry name" value="Asp/Glu-ADT_sf_sub_c"/>
</dbReference>
<keyword evidence="2" id="KW-0547">Nucleotide-binding</keyword>
<comment type="caution">
    <text evidence="3">The sequence shown here is derived from an EMBL/GenBank/DDBJ whole genome shotgun (WGS) entry which is preliminary data.</text>
</comment>
<evidence type="ECO:0000256" key="1">
    <source>
        <dbReference type="ARBA" id="ARBA00022917"/>
    </source>
</evidence>
<keyword evidence="1 2" id="KW-0648">Protein biosynthesis</keyword>
<dbReference type="Proteomes" id="UP000249467">
    <property type="component" value="Unassembled WGS sequence"/>
</dbReference>
<dbReference type="GO" id="GO:0016740">
    <property type="term" value="F:transferase activity"/>
    <property type="evidence" value="ECO:0007669"/>
    <property type="project" value="UniProtKB-KW"/>
</dbReference>
<accession>A0A2W4XZB3</accession>
<organism evidence="3 4">
    <name type="scientific">Pseudanabaena frigida</name>
    <dbReference type="NCBI Taxonomy" id="945775"/>
    <lineage>
        <taxon>Bacteria</taxon>
        <taxon>Bacillati</taxon>
        <taxon>Cyanobacteriota</taxon>
        <taxon>Cyanophyceae</taxon>
        <taxon>Pseudanabaenales</taxon>
        <taxon>Pseudanabaenaceae</taxon>
        <taxon>Pseudanabaena</taxon>
    </lineage>
</organism>
<dbReference type="GO" id="GO:0050566">
    <property type="term" value="F:asparaginyl-tRNA synthase (glutamine-hydrolyzing) activity"/>
    <property type="evidence" value="ECO:0007669"/>
    <property type="project" value="RHEA"/>
</dbReference>
<name>A0A2W4XZB3_9CYAN</name>
<dbReference type="GO" id="GO:0050567">
    <property type="term" value="F:glutaminyl-tRNA synthase (glutamine-hydrolyzing) activity"/>
    <property type="evidence" value="ECO:0007669"/>
    <property type="project" value="UniProtKB-UniRule"/>
</dbReference>
<reference evidence="3 4" key="2">
    <citation type="submission" date="2018-06" db="EMBL/GenBank/DDBJ databases">
        <title>Metagenomic assembly of (sub)arctic Cyanobacteria and their associated microbiome from non-axenic cultures.</title>
        <authorList>
            <person name="Baurain D."/>
        </authorList>
    </citation>
    <scope>NUCLEOTIDE SEQUENCE [LARGE SCALE GENOMIC DNA]</scope>
    <source>
        <strain evidence="3">ULC066bin1</strain>
    </source>
</reference>
<evidence type="ECO:0000313" key="3">
    <source>
        <dbReference type="EMBL" id="PZO40055.1"/>
    </source>
</evidence>
<gene>
    <name evidence="2" type="primary">gatC</name>
    <name evidence="3" type="ORF">DCF19_12785</name>
</gene>
<dbReference type="HAMAP" id="MF_00122">
    <property type="entry name" value="GatC"/>
    <property type="match status" value="1"/>
</dbReference>
<comment type="function">
    <text evidence="2">Allows the formation of correctly charged Asn-tRNA(Asn) or Gln-tRNA(Gln) through the transamidation of misacylated Asp-tRNA(Asn) or Glu-tRNA(Gln) in organisms which lack either or both of asparaginyl-tRNA or glutaminyl-tRNA synthetases. The reaction takes place in the presence of glutamine and ATP through an activated phospho-Asp-tRNA(Asn) or phospho-Glu-tRNA(Gln).</text>
</comment>
<dbReference type="GO" id="GO:0070681">
    <property type="term" value="P:glutaminyl-tRNAGln biosynthesis via transamidation"/>
    <property type="evidence" value="ECO:0007669"/>
    <property type="project" value="TreeGrafter"/>
</dbReference>
<comment type="catalytic activity">
    <reaction evidence="2">
        <text>L-aspartyl-tRNA(Asn) + L-glutamine + ATP + H2O = L-asparaginyl-tRNA(Asn) + L-glutamate + ADP + phosphate + 2 H(+)</text>
        <dbReference type="Rhea" id="RHEA:14513"/>
        <dbReference type="Rhea" id="RHEA-COMP:9674"/>
        <dbReference type="Rhea" id="RHEA-COMP:9677"/>
        <dbReference type="ChEBI" id="CHEBI:15377"/>
        <dbReference type="ChEBI" id="CHEBI:15378"/>
        <dbReference type="ChEBI" id="CHEBI:29985"/>
        <dbReference type="ChEBI" id="CHEBI:30616"/>
        <dbReference type="ChEBI" id="CHEBI:43474"/>
        <dbReference type="ChEBI" id="CHEBI:58359"/>
        <dbReference type="ChEBI" id="CHEBI:78515"/>
        <dbReference type="ChEBI" id="CHEBI:78516"/>
        <dbReference type="ChEBI" id="CHEBI:456216"/>
    </reaction>
</comment>
<keyword evidence="2" id="KW-0436">Ligase</keyword>
<dbReference type="EMBL" id="QBML01000015">
    <property type="protein sequence ID" value="PZO40055.1"/>
    <property type="molecule type" value="Genomic_DNA"/>
</dbReference>
<dbReference type="SUPFAM" id="SSF141000">
    <property type="entry name" value="Glu-tRNAGln amidotransferase C subunit"/>
    <property type="match status" value="1"/>
</dbReference>
<evidence type="ECO:0000313" key="4">
    <source>
        <dbReference type="Proteomes" id="UP000249467"/>
    </source>
</evidence>
<dbReference type="GO" id="GO:0006412">
    <property type="term" value="P:translation"/>
    <property type="evidence" value="ECO:0007669"/>
    <property type="project" value="UniProtKB-UniRule"/>
</dbReference>
<proteinExistence type="inferred from homology"/>
<dbReference type="GO" id="GO:0006450">
    <property type="term" value="P:regulation of translational fidelity"/>
    <property type="evidence" value="ECO:0007669"/>
    <property type="project" value="InterPro"/>
</dbReference>
<keyword evidence="3" id="KW-0808">Transferase</keyword>
<protein>
    <recommendedName>
        <fullName evidence="2">Aspartyl/glutamyl-tRNA(Asn/Gln) amidotransferase subunit C</fullName>
        <shortName evidence="2">Asp/Glu-ADT subunit C</shortName>
        <ecNumber evidence="2">6.3.5.-</ecNumber>
    </recommendedName>
</protein>
<dbReference type="PANTHER" id="PTHR15004">
    <property type="entry name" value="GLUTAMYL-TRNA(GLN) AMIDOTRANSFERASE SUBUNIT C, MITOCHONDRIAL"/>
    <property type="match status" value="1"/>
</dbReference>
<evidence type="ECO:0000256" key="2">
    <source>
        <dbReference type="HAMAP-Rule" id="MF_00122"/>
    </source>
</evidence>
<reference evidence="3 4" key="1">
    <citation type="submission" date="2018-04" db="EMBL/GenBank/DDBJ databases">
        <authorList>
            <person name="Go L.Y."/>
            <person name="Mitchell J.A."/>
        </authorList>
    </citation>
    <scope>NUCLEOTIDE SEQUENCE [LARGE SCALE GENOMIC DNA]</scope>
    <source>
        <strain evidence="3">ULC066bin1</strain>
    </source>
</reference>
<dbReference type="EC" id="6.3.5.-" evidence="2"/>
<keyword evidence="2" id="KW-0067">ATP-binding</keyword>
<dbReference type="Gene3D" id="1.10.20.60">
    <property type="entry name" value="Glu-tRNAGln amidotransferase C subunit, N-terminal domain"/>
    <property type="match status" value="1"/>
</dbReference>
<dbReference type="Pfam" id="PF02686">
    <property type="entry name" value="GatC"/>
    <property type="match status" value="1"/>
</dbReference>
<comment type="similarity">
    <text evidence="2">Belongs to the GatC family.</text>
</comment>
<dbReference type="PANTHER" id="PTHR15004:SF0">
    <property type="entry name" value="GLUTAMYL-TRNA(GLN) AMIDOTRANSFERASE SUBUNIT C, MITOCHONDRIAL"/>
    <property type="match status" value="1"/>
</dbReference>